<keyword evidence="2" id="KW-1185">Reference proteome</keyword>
<keyword evidence="1" id="KW-0223">Dioxygenase</keyword>
<reference evidence="1 2" key="1">
    <citation type="submission" date="2024-09" db="EMBL/GenBank/DDBJ databases">
        <authorList>
            <person name="Sun Q."/>
            <person name="Mori K."/>
        </authorList>
    </citation>
    <scope>NUCLEOTIDE SEQUENCE [LARGE SCALE GENOMIC DNA]</scope>
    <source>
        <strain evidence="1 2">CCM 7415</strain>
    </source>
</reference>
<dbReference type="PANTHER" id="PTHR20883">
    <property type="entry name" value="PHYTANOYL-COA DIOXYGENASE DOMAIN CONTAINING 1"/>
    <property type="match status" value="1"/>
</dbReference>
<dbReference type="Gene3D" id="2.60.120.620">
    <property type="entry name" value="q2cbj1_9rhob like domain"/>
    <property type="match status" value="1"/>
</dbReference>
<proteinExistence type="predicted"/>
<keyword evidence="1" id="KW-0560">Oxidoreductase</keyword>
<dbReference type="Proteomes" id="UP001589814">
    <property type="component" value="Unassembled WGS sequence"/>
</dbReference>
<dbReference type="Pfam" id="PF05721">
    <property type="entry name" value="PhyH"/>
    <property type="match status" value="1"/>
</dbReference>
<gene>
    <name evidence="1" type="ORF">ACFFHW_02520</name>
</gene>
<sequence>MLSTEQIDRFHRDGYLVVENVFNVDELEALNNDFENWLDASRHHCAAYGETLDHRPRFDVGGDHSPAHPSLRRVSSPTEISDAYLQVAADSKMADMVFEIIGAGGVRLHHSKINAKLPGTETQVKWHQDFLFTPHSNDDLITALLMIGDVTTDNGPLQVIPGSHRQELYSHWQDERFTGTVDSTVIERECAELVECTGPAGSVCFMHTRLLHASAPNASAHPRTLFIVVYSAEDALPYGDNPLPSRHQGMLVRGHESGLVRTTPNVLRLPQKPSGASFFVQQAGQDIPA</sequence>
<dbReference type="InterPro" id="IPR008775">
    <property type="entry name" value="Phytyl_CoA_dOase-like"/>
</dbReference>
<dbReference type="PANTHER" id="PTHR20883:SF14">
    <property type="entry name" value="PHYTANOYL-COA DIOXYGENASE"/>
    <property type="match status" value="1"/>
</dbReference>
<accession>A0ABV6FZR3</accession>
<dbReference type="RefSeq" id="WP_019949800.1">
    <property type="nucleotide sequence ID" value="NZ_JBHLVX010000010.1"/>
</dbReference>
<dbReference type="SUPFAM" id="SSF51197">
    <property type="entry name" value="Clavaminate synthase-like"/>
    <property type="match status" value="1"/>
</dbReference>
<comment type="caution">
    <text evidence="1">The sequence shown here is derived from an EMBL/GenBank/DDBJ whole genome shotgun (WGS) entry which is preliminary data.</text>
</comment>
<evidence type="ECO:0000313" key="1">
    <source>
        <dbReference type="EMBL" id="MFC0266880.1"/>
    </source>
</evidence>
<dbReference type="EMBL" id="JBHLVX010000010">
    <property type="protein sequence ID" value="MFC0266880.1"/>
    <property type="molecule type" value="Genomic_DNA"/>
</dbReference>
<organism evidence="1 2">
    <name type="scientific">Kushneria aurantia</name>
    <dbReference type="NCBI Taxonomy" id="504092"/>
    <lineage>
        <taxon>Bacteria</taxon>
        <taxon>Pseudomonadati</taxon>
        <taxon>Pseudomonadota</taxon>
        <taxon>Gammaproteobacteria</taxon>
        <taxon>Oceanospirillales</taxon>
        <taxon>Halomonadaceae</taxon>
        <taxon>Kushneria</taxon>
    </lineage>
</organism>
<protein>
    <submittedName>
        <fullName evidence="1">Phytanoyl-CoA dioxygenase family protein</fullName>
    </submittedName>
</protein>
<evidence type="ECO:0000313" key="2">
    <source>
        <dbReference type="Proteomes" id="UP001589814"/>
    </source>
</evidence>
<dbReference type="GO" id="GO:0051213">
    <property type="term" value="F:dioxygenase activity"/>
    <property type="evidence" value="ECO:0007669"/>
    <property type="project" value="UniProtKB-KW"/>
</dbReference>
<name>A0ABV6FZR3_9GAMM</name>